<proteinExistence type="predicted"/>
<protein>
    <recommendedName>
        <fullName evidence="3">Lipoprotein</fullName>
    </recommendedName>
</protein>
<evidence type="ECO:0000313" key="1">
    <source>
        <dbReference type="EMBL" id="RCW28912.1"/>
    </source>
</evidence>
<dbReference type="Proteomes" id="UP000252733">
    <property type="component" value="Unassembled WGS sequence"/>
</dbReference>
<comment type="caution">
    <text evidence="1">The sequence shown here is derived from an EMBL/GenBank/DDBJ whole genome shotgun (WGS) entry which is preliminary data.</text>
</comment>
<organism evidence="1 2">
    <name type="scientific">Marinilabilia salmonicolor</name>
    <dbReference type="NCBI Taxonomy" id="989"/>
    <lineage>
        <taxon>Bacteria</taxon>
        <taxon>Pseudomonadati</taxon>
        <taxon>Bacteroidota</taxon>
        <taxon>Bacteroidia</taxon>
        <taxon>Marinilabiliales</taxon>
        <taxon>Marinilabiliaceae</taxon>
        <taxon>Marinilabilia</taxon>
    </lineage>
</organism>
<evidence type="ECO:0008006" key="3">
    <source>
        <dbReference type="Google" id="ProtNLM"/>
    </source>
</evidence>
<accession>A0A2T0XAD6</accession>
<name>A0A2T0XAD6_9BACT</name>
<dbReference type="STRING" id="1168289.GCA_000259075_03707"/>
<dbReference type="PROSITE" id="PS51257">
    <property type="entry name" value="PROKAR_LIPOPROTEIN"/>
    <property type="match status" value="1"/>
</dbReference>
<dbReference type="RefSeq" id="WP_106154317.1">
    <property type="nucleotide sequence ID" value="NZ_PVTS01000018.1"/>
</dbReference>
<keyword evidence="2" id="KW-1185">Reference proteome</keyword>
<reference evidence="1 2" key="1">
    <citation type="submission" date="2018-07" db="EMBL/GenBank/DDBJ databases">
        <title>Freshwater and sediment microbial communities from various areas in North America, analyzing microbe dynamics in response to fracking.</title>
        <authorList>
            <person name="Lamendella R."/>
        </authorList>
    </citation>
    <scope>NUCLEOTIDE SEQUENCE [LARGE SCALE GENOMIC DNA]</scope>
    <source>
        <strain evidence="1 2">160A</strain>
    </source>
</reference>
<dbReference type="AlphaFoldDB" id="A0A2T0XAD6"/>
<evidence type="ECO:0000313" key="2">
    <source>
        <dbReference type="Proteomes" id="UP000252733"/>
    </source>
</evidence>
<gene>
    <name evidence="1" type="ORF">DFO77_13426</name>
</gene>
<dbReference type="OrthoDB" id="1114031at2"/>
<sequence>MKKLLFSLMLGSAMIFTGCNEDDEIIPASDFVTPDFSMTVESVITTDVAIQDAIESVDYEVDLFSGTAATLEGLSADAGTSADLKSGTGDQYRNRYRLGEAPDVNVDQNDGDFPKTITLDYGEETELENGRIISGLVEIVISAPMNTEGATRTVTFTSFSVDSLVINGTITKELVSLDDGRVVHIVRDLVVTLPDGTEVECYADLERTWNQGMGTPFNFGDDQMSITGFANCQDSDGNEYRREIRQALQLRGDCRYIAEGEVMYSANGLAFGSLNYGDGTCDNTCEMTASREQKRFAVGKRVREQAGKGGQN</sequence>
<dbReference type="EMBL" id="QPIZ01000034">
    <property type="protein sequence ID" value="RCW28912.1"/>
    <property type="molecule type" value="Genomic_DNA"/>
</dbReference>